<name>A0A4Y2C2B2_ARAVE</name>
<proteinExistence type="predicted"/>
<gene>
    <name evidence="1" type="ORF">AVEN_174056_1</name>
</gene>
<evidence type="ECO:0000313" key="2">
    <source>
        <dbReference type="Proteomes" id="UP000499080"/>
    </source>
</evidence>
<evidence type="ECO:0000313" key="1">
    <source>
        <dbReference type="EMBL" id="GBL98249.1"/>
    </source>
</evidence>
<accession>A0A4Y2C2B2</accession>
<organism evidence="1 2">
    <name type="scientific">Araneus ventricosus</name>
    <name type="common">Orbweaver spider</name>
    <name type="synonym">Epeira ventricosa</name>
    <dbReference type="NCBI Taxonomy" id="182803"/>
    <lineage>
        <taxon>Eukaryota</taxon>
        <taxon>Metazoa</taxon>
        <taxon>Ecdysozoa</taxon>
        <taxon>Arthropoda</taxon>
        <taxon>Chelicerata</taxon>
        <taxon>Arachnida</taxon>
        <taxon>Araneae</taxon>
        <taxon>Araneomorphae</taxon>
        <taxon>Entelegynae</taxon>
        <taxon>Araneoidea</taxon>
        <taxon>Araneidae</taxon>
        <taxon>Araneus</taxon>
    </lineage>
</organism>
<keyword evidence="2" id="KW-1185">Reference proteome</keyword>
<comment type="caution">
    <text evidence="1">The sequence shown here is derived from an EMBL/GenBank/DDBJ whole genome shotgun (WGS) entry which is preliminary data.</text>
</comment>
<dbReference type="Proteomes" id="UP000499080">
    <property type="component" value="Unassembled WGS sequence"/>
</dbReference>
<protein>
    <submittedName>
        <fullName evidence="1">Uncharacterized protein</fullName>
    </submittedName>
</protein>
<dbReference type="AlphaFoldDB" id="A0A4Y2C2B2"/>
<reference evidence="1 2" key="1">
    <citation type="journal article" date="2019" name="Sci. Rep.">
        <title>Orb-weaving spider Araneus ventricosus genome elucidates the spidroin gene catalogue.</title>
        <authorList>
            <person name="Kono N."/>
            <person name="Nakamura H."/>
            <person name="Ohtoshi R."/>
            <person name="Moran D.A.P."/>
            <person name="Shinohara A."/>
            <person name="Yoshida Y."/>
            <person name="Fujiwara M."/>
            <person name="Mori M."/>
            <person name="Tomita M."/>
            <person name="Arakawa K."/>
        </authorList>
    </citation>
    <scope>NUCLEOTIDE SEQUENCE [LARGE SCALE GENOMIC DNA]</scope>
</reference>
<sequence>MRYIRNTIDSPRCGVVEKTNPIIKVPSHMSLKEKISVYRGSTKGSDRHDSLTQWWRITRARFLKVCSTEQKSHSLLRSNRTGNIPHKWRRERIVGRGSINILDTNLQRRREDKIFGV</sequence>
<dbReference type="EMBL" id="BGPR01000138">
    <property type="protein sequence ID" value="GBL98249.1"/>
    <property type="molecule type" value="Genomic_DNA"/>
</dbReference>